<accession>A0A822XL51</accession>
<protein>
    <submittedName>
        <fullName evidence="1">Uncharacterized protein</fullName>
    </submittedName>
</protein>
<keyword evidence="2" id="KW-1185">Reference proteome</keyword>
<sequence length="102" mass="11291">MTPRASSTAPRTPTCSYPIFPGFSTVTCTSKLASKVKRRFPDVYVEGFSSTVVRRAMECGGNSSSWALVPRPPPRLRHLTPYLRAHSDLMMWHAHVNASNVA</sequence>
<evidence type="ECO:0000313" key="2">
    <source>
        <dbReference type="Proteomes" id="UP000607653"/>
    </source>
</evidence>
<organism evidence="1 2">
    <name type="scientific">Nelumbo nucifera</name>
    <name type="common">Sacred lotus</name>
    <dbReference type="NCBI Taxonomy" id="4432"/>
    <lineage>
        <taxon>Eukaryota</taxon>
        <taxon>Viridiplantae</taxon>
        <taxon>Streptophyta</taxon>
        <taxon>Embryophyta</taxon>
        <taxon>Tracheophyta</taxon>
        <taxon>Spermatophyta</taxon>
        <taxon>Magnoliopsida</taxon>
        <taxon>Proteales</taxon>
        <taxon>Nelumbonaceae</taxon>
        <taxon>Nelumbo</taxon>
    </lineage>
</organism>
<dbReference type="Proteomes" id="UP000607653">
    <property type="component" value="Unassembled WGS sequence"/>
</dbReference>
<gene>
    <name evidence="1" type="ORF">HUJ06_022185</name>
</gene>
<comment type="caution">
    <text evidence="1">The sequence shown here is derived from an EMBL/GenBank/DDBJ whole genome shotgun (WGS) entry which is preliminary data.</text>
</comment>
<dbReference type="EMBL" id="DUZY01000001">
    <property type="protein sequence ID" value="DAD20722.1"/>
    <property type="molecule type" value="Genomic_DNA"/>
</dbReference>
<evidence type="ECO:0000313" key="1">
    <source>
        <dbReference type="EMBL" id="DAD20722.1"/>
    </source>
</evidence>
<proteinExistence type="predicted"/>
<name>A0A822XL51_NELNU</name>
<reference evidence="1 2" key="1">
    <citation type="journal article" date="2020" name="Mol. Biol. Evol.">
        <title>Distinct Expression and Methylation Patterns for Genes with Different Fates following a Single Whole-Genome Duplication in Flowering Plants.</title>
        <authorList>
            <person name="Shi T."/>
            <person name="Rahmani R.S."/>
            <person name="Gugger P.F."/>
            <person name="Wang M."/>
            <person name="Li H."/>
            <person name="Zhang Y."/>
            <person name="Li Z."/>
            <person name="Wang Q."/>
            <person name="Van de Peer Y."/>
            <person name="Marchal K."/>
            <person name="Chen J."/>
        </authorList>
    </citation>
    <scope>NUCLEOTIDE SEQUENCE [LARGE SCALE GENOMIC DNA]</scope>
    <source>
        <tissue evidence="1">Leaf</tissue>
    </source>
</reference>
<dbReference type="AlphaFoldDB" id="A0A822XL51"/>